<dbReference type="AlphaFoldDB" id="A0A074MA30"/>
<dbReference type="STRING" id="1044.EH31_09350"/>
<evidence type="ECO:0000313" key="4">
    <source>
        <dbReference type="Proteomes" id="UP000027647"/>
    </source>
</evidence>
<dbReference type="Proteomes" id="UP000027647">
    <property type="component" value="Unassembled WGS sequence"/>
</dbReference>
<evidence type="ECO:0000259" key="2">
    <source>
        <dbReference type="Pfam" id="PF10099"/>
    </source>
</evidence>
<evidence type="ECO:0000313" key="3">
    <source>
        <dbReference type="EMBL" id="KEO90284.1"/>
    </source>
</evidence>
<organism evidence="3 4">
    <name type="scientific">Erythrobacter longus</name>
    <dbReference type="NCBI Taxonomy" id="1044"/>
    <lineage>
        <taxon>Bacteria</taxon>
        <taxon>Pseudomonadati</taxon>
        <taxon>Pseudomonadota</taxon>
        <taxon>Alphaproteobacteria</taxon>
        <taxon>Sphingomonadales</taxon>
        <taxon>Erythrobacteraceae</taxon>
        <taxon>Erythrobacter/Porphyrobacter group</taxon>
        <taxon>Erythrobacter</taxon>
    </lineage>
</organism>
<name>A0A074MA30_ERYLO</name>
<keyword evidence="4" id="KW-1185">Reference proteome</keyword>
<protein>
    <recommendedName>
        <fullName evidence="2">Anti-sigma K factor RskA C-terminal domain-containing protein</fullName>
    </recommendedName>
</protein>
<evidence type="ECO:0000256" key="1">
    <source>
        <dbReference type="SAM" id="MobiDB-lite"/>
    </source>
</evidence>
<reference evidence="3 4" key="1">
    <citation type="submission" date="2014-04" db="EMBL/GenBank/DDBJ databases">
        <title>A comprehensive comparison of genomes of Erythrobacter spp. strains.</title>
        <authorList>
            <person name="Zheng Q."/>
        </authorList>
    </citation>
    <scope>NUCLEOTIDE SEQUENCE [LARGE SCALE GENOMIC DNA]</scope>
    <source>
        <strain evidence="3 4">DSM 6997</strain>
    </source>
</reference>
<dbReference type="EMBL" id="JMIW01000003">
    <property type="protein sequence ID" value="KEO90284.1"/>
    <property type="molecule type" value="Genomic_DNA"/>
</dbReference>
<feature type="domain" description="Anti-sigma K factor RskA C-terminal" evidence="2">
    <location>
        <begin position="114"/>
        <end position="249"/>
    </location>
</feature>
<dbReference type="Pfam" id="PF10099">
    <property type="entry name" value="RskA_C"/>
    <property type="match status" value="1"/>
</dbReference>
<gene>
    <name evidence="3" type="ORF">EH31_09350</name>
</gene>
<proteinExistence type="predicted"/>
<comment type="caution">
    <text evidence="3">The sequence shown here is derived from an EMBL/GenBank/DDBJ whole genome shotgun (WGS) entry which is preliminary data.</text>
</comment>
<dbReference type="eggNOG" id="COG5343">
    <property type="taxonomic scope" value="Bacteria"/>
</dbReference>
<accession>A0A074MA30</accession>
<dbReference type="RefSeq" id="WP_034959746.1">
    <property type="nucleotide sequence ID" value="NZ_JMIW01000003.1"/>
</dbReference>
<dbReference type="OrthoDB" id="9816387at2"/>
<dbReference type="GO" id="GO:0005886">
    <property type="term" value="C:plasma membrane"/>
    <property type="evidence" value="ECO:0007669"/>
    <property type="project" value="InterPro"/>
</dbReference>
<feature type="region of interest" description="Disordered" evidence="1">
    <location>
        <begin position="239"/>
        <end position="259"/>
    </location>
</feature>
<dbReference type="InterPro" id="IPR018764">
    <property type="entry name" value="RskA_C"/>
</dbReference>
<sequence length="259" mass="27218">MSSEKTPFDDGERDDAMKAAEHALGLLEGEELLASRGKLASDPDYAARKEWWDNWFVPWSDEVAGAQPSDAVWARISAQINASNVSSAANVDNSNVIDLTARLKRWQWTAAITSAAAAIVLAVMVFSPGTEPGSIAPAPDSPVFAAADPLVAQVPIGNTGLRLDVTYIPESEKLLVGAIGLTADGVHDHELWLVPEDGSALQSLGVVVPGEVLSQELSREITANMGDGVTLVLTREPIGGKPEGQDAGPVVAQGTFSQV</sequence>